<evidence type="ECO:0000313" key="3">
    <source>
        <dbReference type="Proteomes" id="UP000245999"/>
    </source>
</evidence>
<gene>
    <name evidence="2" type="ORF">DDQ68_04250</name>
</gene>
<reference evidence="3" key="1">
    <citation type="submission" date="2018-04" db="EMBL/GenBank/DDBJ databases">
        <title>Complete genome of Antarctic heterotrophic bacterium Hymenobacter nivis.</title>
        <authorList>
            <person name="Terashima M."/>
        </authorList>
    </citation>
    <scope>NUCLEOTIDE SEQUENCE [LARGE SCALE GENOMIC DNA]</scope>
    <source>
        <strain evidence="3">NBRC 111535</strain>
    </source>
</reference>
<proteinExistence type="predicted"/>
<dbReference type="KEGG" id="hnv:DDQ68_04250"/>
<dbReference type="Gene3D" id="2.60.40.1120">
    <property type="entry name" value="Carboxypeptidase-like, regulatory domain"/>
    <property type="match status" value="1"/>
</dbReference>
<accession>A0A2Z3GEW7</accession>
<evidence type="ECO:0000313" key="2">
    <source>
        <dbReference type="EMBL" id="AWM32073.1"/>
    </source>
</evidence>
<keyword evidence="1" id="KW-0812">Transmembrane</keyword>
<dbReference type="InterPro" id="IPR008969">
    <property type="entry name" value="CarboxyPept-like_regulatory"/>
</dbReference>
<dbReference type="SUPFAM" id="SSF49464">
    <property type="entry name" value="Carboxypeptidase regulatory domain-like"/>
    <property type="match status" value="1"/>
</dbReference>
<evidence type="ECO:0000256" key="1">
    <source>
        <dbReference type="SAM" id="Phobius"/>
    </source>
</evidence>
<organism evidence="2 3">
    <name type="scientific">Hymenobacter nivis</name>
    <dbReference type="NCBI Taxonomy" id="1850093"/>
    <lineage>
        <taxon>Bacteria</taxon>
        <taxon>Pseudomonadati</taxon>
        <taxon>Bacteroidota</taxon>
        <taxon>Cytophagia</taxon>
        <taxon>Cytophagales</taxon>
        <taxon>Hymenobacteraceae</taxon>
        <taxon>Hymenobacter</taxon>
    </lineage>
</organism>
<dbReference type="OrthoDB" id="9796786at2"/>
<name>A0A2Z3GEW7_9BACT</name>
<protein>
    <submittedName>
        <fullName evidence="2">Uncharacterized protein</fullName>
    </submittedName>
</protein>
<dbReference type="AlphaFoldDB" id="A0A2Z3GEW7"/>
<feature type="transmembrane region" description="Helical" evidence="1">
    <location>
        <begin position="68"/>
        <end position="87"/>
    </location>
</feature>
<keyword evidence="1" id="KW-1133">Transmembrane helix</keyword>
<dbReference type="EMBL" id="CP029145">
    <property type="protein sequence ID" value="AWM32073.1"/>
    <property type="molecule type" value="Genomic_DNA"/>
</dbReference>
<keyword evidence="1" id="KW-0472">Membrane</keyword>
<sequence>MAIKPICTEADYRATLARVEAIFLAQPGKPEFDELDTLTMTIEAYEAQHYAIPKPVEHEFNQTNTGPIIGYLALLGLFFCVCTLVGCHVPRTIHVTSYTQGKKLAAGYERYYTPRQRATCWLGPPPASCTRLRRTNPTKQAIILGQVDEILENGGLIPAPVTLIKIDQFRTSADAAGRYVQVVSPGRHTVQAGWIGLLWSKAPPLQIAQGDSVRINFQLMPDFRPLID</sequence>
<dbReference type="RefSeq" id="WP_109655138.1">
    <property type="nucleotide sequence ID" value="NZ_CP029145.1"/>
</dbReference>
<dbReference type="Proteomes" id="UP000245999">
    <property type="component" value="Chromosome"/>
</dbReference>
<keyword evidence="3" id="KW-1185">Reference proteome</keyword>